<feature type="transmembrane region" description="Helical" evidence="6">
    <location>
        <begin position="30"/>
        <end position="53"/>
    </location>
</feature>
<feature type="transmembrane region" description="Helical" evidence="6">
    <location>
        <begin position="108"/>
        <end position="129"/>
    </location>
</feature>
<dbReference type="GeneID" id="16074730"/>
<dbReference type="FunCoup" id="F2U9U2">
    <property type="interactions" value="1084"/>
</dbReference>
<evidence type="ECO:0000313" key="8">
    <source>
        <dbReference type="Proteomes" id="UP000007799"/>
    </source>
</evidence>
<feature type="transmembrane region" description="Helical" evidence="6">
    <location>
        <begin position="173"/>
        <end position="194"/>
    </location>
</feature>
<evidence type="ECO:0000256" key="4">
    <source>
        <dbReference type="ARBA" id="ARBA00022989"/>
    </source>
</evidence>
<comment type="similarity">
    <text evidence="2">Belongs to the unc-50 family.</text>
</comment>
<accession>F2U9U2</accession>
<dbReference type="GO" id="GO:0000139">
    <property type="term" value="C:Golgi membrane"/>
    <property type="evidence" value="ECO:0007669"/>
    <property type="project" value="TreeGrafter"/>
</dbReference>
<sequence length="215" mass="24211">MHNDGWLCSYRSVHYHKNTKNQWARDDPAFLVLLAAFLTVSTALSAVIFKLSFAAFVKLLLWVIFVDCIGVGLVISTLLWAFSNFVLKGEPMAHHVDQSVEFGYAFDIHCNSFFPLFVTLHVVQILLVGVVTKPWFLSVVLANTLWLIALTQYVYITFLGYSALPFLRKTHAFLYPMVPILVVYFLSILLQWNISSTVLQLYGLTGTQDAAATPA</sequence>
<dbReference type="STRING" id="946362.F2U9U2"/>
<dbReference type="PANTHER" id="PTHR12841:SF6">
    <property type="entry name" value="PROTEIN UNC-50 HOMOLOG"/>
    <property type="match status" value="1"/>
</dbReference>
<evidence type="ECO:0000313" key="7">
    <source>
        <dbReference type="EMBL" id="EGD73119.1"/>
    </source>
</evidence>
<evidence type="ECO:0000256" key="3">
    <source>
        <dbReference type="ARBA" id="ARBA00022692"/>
    </source>
</evidence>
<dbReference type="Proteomes" id="UP000007799">
    <property type="component" value="Unassembled WGS sequence"/>
</dbReference>
<dbReference type="OMA" id="YRNFMYR"/>
<dbReference type="Pfam" id="PF05216">
    <property type="entry name" value="UNC-50"/>
    <property type="match status" value="1"/>
</dbReference>
<feature type="transmembrane region" description="Helical" evidence="6">
    <location>
        <begin position="59"/>
        <end position="87"/>
    </location>
</feature>
<reference evidence="7" key="1">
    <citation type="submission" date="2009-08" db="EMBL/GenBank/DDBJ databases">
        <title>Annotation of Salpingoeca rosetta.</title>
        <authorList>
            <consortium name="The Broad Institute Genome Sequencing Platform"/>
            <person name="Russ C."/>
            <person name="Cuomo C."/>
            <person name="Burger G."/>
            <person name="Gray M.W."/>
            <person name="Holland P.W.H."/>
            <person name="King N."/>
            <person name="Lang F.B.F."/>
            <person name="Roger A.J."/>
            <person name="Ruiz-Trillo I."/>
            <person name="Young S.K."/>
            <person name="Zeng Q."/>
            <person name="Gargeya S."/>
            <person name="Alvarado L."/>
            <person name="Berlin A."/>
            <person name="Chapman S.B."/>
            <person name="Chen Z."/>
            <person name="Freedman E."/>
            <person name="Gellesch M."/>
            <person name="Goldberg J."/>
            <person name="Griggs A."/>
            <person name="Gujja S."/>
            <person name="Heilman E."/>
            <person name="Heiman D."/>
            <person name="Howarth C."/>
            <person name="Mehta T."/>
            <person name="Neiman D."/>
            <person name="Pearson M."/>
            <person name="Roberts A."/>
            <person name="Saif S."/>
            <person name="Shea T."/>
            <person name="Shenoy N."/>
            <person name="Sisk P."/>
            <person name="Stolte C."/>
            <person name="Sykes S."/>
            <person name="White J."/>
            <person name="Yandava C."/>
            <person name="Haas B."/>
            <person name="Nusbaum C."/>
            <person name="Birren B."/>
        </authorList>
    </citation>
    <scope>NUCLEOTIDE SEQUENCE [LARGE SCALE GENOMIC DNA]</scope>
    <source>
        <strain evidence="7">ATCC 50818</strain>
    </source>
</reference>
<organism evidence="8">
    <name type="scientific">Salpingoeca rosetta (strain ATCC 50818 / BSB-021)</name>
    <dbReference type="NCBI Taxonomy" id="946362"/>
    <lineage>
        <taxon>Eukaryota</taxon>
        <taxon>Choanoflagellata</taxon>
        <taxon>Craspedida</taxon>
        <taxon>Salpingoecidae</taxon>
        <taxon>Salpingoeca</taxon>
    </lineage>
</organism>
<name>F2U9U2_SALR5</name>
<dbReference type="PANTHER" id="PTHR12841">
    <property type="entry name" value="PROTEIN UNC-50 HOMOLOG"/>
    <property type="match status" value="1"/>
</dbReference>
<comment type="subcellular location">
    <subcellularLocation>
        <location evidence="1">Membrane</location>
        <topology evidence="1">Multi-pass membrane protein</topology>
    </subcellularLocation>
</comment>
<gene>
    <name evidence="7" type="ORF">PTSG_04832</name>
</gene>
<evidence type="ECO:0000256" key="2">
    <source>
        <dbReference type="ARBA" id="ARBA00006293"/>
    </source>
</evidence>
<dbReference type="eggNOG" id="KOG3012">
    <property type="taxonomic scope" value="Eukaryota"/>
</dbReference>
<dbReference type="InterPro" id="IPR007881">
    <property type="entry name" value="UNC-50"/>
</dbReference>
<feature type="transmembrane region" description="Helical" evidence="6">
    <location>
        <begin position="135"/>
        <end position="161"/>
    </location>
</feature>
<dbReference type="OrthoDB" id="10027013at2759"/>
<dbReference type="EMBL" id="GL832965">
    <property type="protein sequence ID" value="EGD73119.1"/>
    <property type="molecule type" value="Genomic_DNA"/>
</dbReference>
<keyword evidence="4 6" id="KW-1133">Transmembrane helix</keyword>
<dbReference type="KEGG" id="sre:PTSG_04832"/>
<keyword evidence="3 6" id="KW-0812">Transmembrane</keyword>
<keyword evidence="5 6" id="KW-0472">Membrane</keyword>
<protein>
    <submittedName>
        <fullName evidence="7">Uncharacterized protein</fullName>
    </submittedName>
</protein>
<evidence type="ECO:0000256" key="1">
    <source>
        <dbReference type="ARBA" id="ARBA00004141"/>
    </source>
</evidence>
<proteinExistence type="inferred from homology"/>
<dbReference type="RefSeq" id="XP_004994150.1">
    <property type="nucleotide sequence ID" value="XM_004994093.1"/>
</dbReference>
<evidence type="ECO:0000256" key="6">
    <source>
        <dbReference type="SAM" id="Phobius"/>
    </source>
</evidence>
<keyword evidence="8" id="KW-1185">Reference proteome</keyword>
<dbReference type="InParanoid" id="F2U9U2"/>
<evidence type="ECO:0000256" key="5">
    <source>
        <dbReference type="ARBA" id="ARBA00023136"/>
    </source>
</evidence>
<dbReference type="AlphaFoldDB" id="F2U9U2"/>